<gene>
    <name evidence="9" type="ORF">Syun_019664</name>
</gene>
<evidence type="ECO:0000256" key="5">
    <source>
        <dbReference type="ARBA" id="ARBA00022989"/>
    </source>
</evidence>
<feature type="transmembrane region" description="Helical" evidence="7">
    <location>
        <begin position="256"/>
        <end position="275"/>
    </location>
</feature>
<dbReference type="Proteomes" id="UP001420932">
    <property type="component" value="Unassembled WGS sequence"/>
</dbReference>
<evidence type="ECO:0000256" key="2">
    <source>
        <dbReference type="ARBA" id="ARBA00022448"/>
    </source>
</evidence>
<evidence type="ECO:0000256" key="1">
    <source>
        <dbReference type="ARBA" id="ARBA00004370"/>
    </source>
</evidence>
<dbReference type="Pfam" id="PF01490">
    <property type="entry name" value="Aa_trans"/>
    <property type="match status" value="1"/>
</dbReference>
<feature type="transmembrane region" description="Helical" evidence="7">
    <location>
        <begin position="168"/>
        <end position="190"/>
    </location>
</feature>
<keyword evidence="2" id="KW-0813">Transport</keyword>
<feature type="transmembrane region" description="Helical" evidence="7">
    <location>
        <begin position="144"/>
        <end position="162"/>
    </location>
</feature>
<comment type="caution">
    <text evidence="9">The sequence shown here is derived from an EMBL/GenBank/DDBJ whole genome shotgun (WGS) entry which is preliminary data.</text>
</comment>
<keyword evidence="10" id="KW-1185">Reference proteome</keyword>
<feature type="transmembrane region" description="Helical" evidence="7">
    <location>
        <begin position="295"/>
        <end position="316"/>
    </location>
</feature>
<feature type="transmembrane region" description="Helical" evidence="7">
    <location>
        <begin position="16"/>
        <end position="38"/>
    </location>
</feature>
<organism evidence="9 10">
    <name type="scientific">Stephania yunnanensis</name>
    <dbReference type="NCBI Taxonomy" id="152371"/>
    <lineage>
        <taxon>Eukaryota</taxon>
        <taxon>Viridiplantae</taxon>
        <taxon>Streptophyta</taxon>
        <taxon>Embryophyta</taxon>
        <taxon>Tracheophyta</taxon>
        <taxon>Spermatophyta</taxon>
        <taxon>Magnoliopsida</taxon>
        <taxon>Ranunculales</taxon>
        <taxon>Menispermaceae</taxon>
        <taxon>Menispermoideae</taxon>
        <taxon>Cissampelideae</taxon>
        <taxon>Stephania</taxon>
    </lineage>
</organism>
<evidence type="ECO:0000256" key="3">
    <source>
        <dbReference type="ARBA" id="ARBA00022692"/>
    </source>
</evidence>
<evidence type="ECO:0000256" key="6">
    <source>
        <dbReference type="ARBA" id="ARBA00023136"/>
    </source>
</evidence>
<sequence length="465" mass="51738">MAVDQQHSLDHNRTGTLWTCFAHIITAVIGSGVLSLAWSTAQLGWIAGPVSMLCFAFVTYVSSSLLSDCYMSPNGRRNITYIDAVKAILGEKQTYVCGLLQYMILFGTGIAYVITTSTSMRAIQRLNCIHEKKSETASCAYGDSFYMLVFGAVQIFFSQIPGFRNMEWLSIVAATMSFSYSSIGFALGLAQVIGNGWIKGSIAGIPTNTTTQKVWKVSQALGDVAFAYPYSIILLEIQDTLKSPPPENQTMKKASMGAIVVTTFFYLCCGSFGYAAFGDETPGNLLGGIGLSQPYWLIDFANACIIVHLVGAYQVFSQPIFALVERFSAEQYPNNDFINKYYKIHVPLFPSLSLNVFRLCVRTTYVILTTVVAMLFPYFNQVLGLLGALNFWPLAIYFPVKMYIVQRKIESWTRKWILLQTLSVICFFVTMLTLVGSIQGLLRPKLSGEIVMVVFNEKKELFVRQ</sequence>
<feature type="transmembrane region" description="Helical" evidence="7">
    <location>
        <begin position="416"/>
        <end position="438"/>
    </location>
</feature>
<dbReference type="GO" id="GO:0016020">
    <property type="term" value="C:membrane"/>
    <property type="evidence" value="ECO:0007669"/>
    <property type="project" value="UniProtKB-SubCell"/>
</dbReference>
<protein>
    <recommendedName>
        <fullName evidence="8">Amino acid transporter transmembrane domain-containing protein</fullName>
    </recommendedName>
</protein>
<feature type="domain" description="Amino acid transporter transmembrane" evidence="8">
    <location>
        <begin position="14"/>
        <end position="441"/>
    </location>
</feature>
<comment type="subcellular location">
    <subcellularLocation>
        <location evidence="1">Membrane</location>
    </subcellularLocation>
</comment>
<dbReference type="EMBL" id="JBBNAF010000008">
    <property type="protein sequence ID" value="KAK9122047.1"/>
    <property type="molecule type" value="Genomic_DNA"/>
</dbReference>
<evidence type="ECO:0000313" key="9">
    <source>
        <dbReference type="EMBL" id="KAK9122047.1"/>
    </source>
</evidence>
<keyword evidence="6 7" id="KW-0472">Membrane</keyword>
<dbReference type="GO" id="GO:0006865">
    <property type="term" value="P:amino acid transport"/>
    <property type="evidence" value="ECO:0007669"/>
    <property type="project" value="UniProtKB-KW"/>
</dbReference>
<feature type="transmembrane region" description="Helical" evidence="7">
    <location>
        <begin position="45"/>
        <end position="66"/>
    </location>
</feature>
<keyword evidence="4" id="KW-0029">Amino-acid transport</keyword>
<dbReference type="InterPro" id="IPR013057">
    <property type="entry name" value="AA_transpt_TM"/>
</dbReference>
<evidence type="ECO:0000259" key="8">
    <source>
        <dbReference type="Pfam" id="PF01490"/>
    </source>
</evidence>
<keyword evidence="5 7" id="KW-1133">Transmembrane helix</keyword>
<dbReference type="PANTHER" id="PTHR48017">
    <property type="entry name" value="OS05G0424000 PROTEIN-RELATED"/>
    <property type="match status" value="1"/>
</dbReference>
<keyword evidence="3 7" id="KW-0812">Transmembrane</keyword>
<feature type="transmembrane region" description="Helical" evidence="7">
    <location>
        <begin position="385"/>
        <end position="404"/>
    </location>
</feature>
<feature type="transmembrane region" description="Helical" evidence="7">
    <location>
        <begin position="359"/>
        <end position="379"/>
    </location>
</feature>
<feature type="transmembrane region" description="Helical" evidence="7">
    <location>
        <begin position="99"/>
        <end position="123"/>
    </location>
</feature>
<accession>A0AAP0NW31</accession>
<evidence type="ECO:0000256" key="4">
    <source>
        <dbReference type="ARBA" id="ARBA00022970"/>
    </source>
</evidence>
<dbReference type="AlphaFoldDB" id="A0AAP0NW31"/>
<name>A0AAP0NW31_9MAGN</name>
<evidence type="ECO:0000256" key="7">
    <source>
        <dbReference type="SAM" id="Phobius"/>
    </source>
</evidence>
<evidence type="ECO:0000313" key="10">
    <source>
        <dbReference type="Proteomes" id="UP001420932"/>
    </source>
</evidence>
<reference evidence="9 10" key="1">
    <citation type="submission" date="2024-01" db="EMBL/GenBank/DDBJ databases">
        <title>Genome assemblies of Stephania.</title>
        <authorList>
            <person name="Yang L."/>
        </authorList>
    </citation>
    <scope>NUCLEOTIDE SEQUENCE [LARGE SCALE GENOMIC DNA]</scope>
    <source>
        <strain evidence="9">YNDBR</strain>
        <tissue evidence="9">Leaf</tissue>
    </source>
</reference>
<proteinExistence type="predicted"/>